<dbReference type="CDD" id="cd06127">
    <property type="entry name" value="DEDDh"/>
    <property type="match status" value="1"/>
</dbReference>
<dbReference type="SUPFAM" id="SSF89550">
    <property type="entry name" value="PHP domain-like"/>
    <property type="match status" value="1"/>
</dbReference>
<name>A0A6J5KS78_9CAUD</name>
<gene>
    <name evidence="9" type="ORF">UFOVP53_29</name>
</gene>
<dbReference type="InterPro" id="IPR013520">
    <property type="entry name" value="Ribonucl_H"/>
</dbReference>
<dbReference type="PANTHER" id="PTHR32294">
    <property type="entry name" value="DNA POLYMERASE III SUBUNIT ALPHA"/>
    <property type="match status" value="1"/>
</dbReference>
<dbReference type="SMART" id="SM00481">
    <property type="entry name" value="POLIIIAc"/>
    <property type="match status" value="1"/>
</dbReference>
<evidence type="ECO:0000256" key="2">
    <source>
        <dbReference type="ARBA" id="ARBA00022679"/>
    </source>
</evidence>
<dbReference type="InterPro" id="IPR004013">
    <property type="entry name" value="PHP_dom"/>
</dbReference>
<keyword evidence="2" id="KW-0808">Transferase</keyword>
<dbReference type="Pfam" id="PF00929">
    <property type="entry name" value="RNase_T"/>
    <property type="match status" value="1"/>
</dbReference>
<dbReference type="Pfam" id="PF14579">
    <property type="entry name" value="HHH_6"/>
    <property type="match status" value="1"/>
</dbReference>
<keyword evidence="4" id="KW-0235">DNA replication</keyword>
<organism evidence="9">
    <name type="scientific">uncultured Caudovirales phage</name>
    <dbReference type="NCBI Taxonomy" id="2100421"/>
    <lineage>
        <taxon>Viruses</taxon>
        <taxon>Duplodnaviria</taxon>
        <taxon>Heunggongvirae</taxon>
        <taxon>Uroviricota</taxon>
        <taxon>Caudoviricetes</taxon>
        <taxon>Peduoviridae</taxon>
        <taxon>Maltschvirus</taxon>
        <taxon>Maltschvirus maltsch</taxon>
    </lineage>
</organism>
<evidence type="ECO:0000313" key="9">
    <source>
        <dbReference type="EMBL" id="CAB4124771.1"/>
    </source>
</evidence>
<dbReference type="Gene3D" id="3.20.20.140">
    <property type="entry name" value="Metal-dependent hydrolases"/>
    <property type="match status" value="1"/>
</dbReference>
<evidence type="ECO:0000256" key="6">
    <source>
        <dbReference type="ARBA" id="ARBA00049244"/>
    </source>
</evidence>
<dbReference type="PANTHER" id="PTHR32294:SF0">
    <property type="entry name" value="DNA POLYMERASE III SUBUNIT ALPHA"/>
    <property type="match status" value="1"/>
</dbReference>
<evidence type="ECO:0000256" key="3">
    <source>
        <dbReference type="ARBA" id="ARBA00022695"/>
    </source>
</evidence>
<reference evidence="9" key="1">
    <citation type="submission" date="2020-04" db="EMBL/GenBank/DDBJ databases">
        <authorList>
            <person name="Chiriac C."/>
            <person name="Salcher M."/>
            <person name="Ghai R."/>
            <person name="Kavagutti S V."/>
        </authorList>
    </citation>
    <scope>NUCLEOTIDE SEQUENCE</scope>
</reference>
<keyword evidence="5" id="KW-0239">DNA-directed DNA polymerase</keyword>
<sequence>MNYLWLDCETTGLSEHKHDIIELACIPVIDGVRQKSFDEFCQPTNWGTIQDEAIAVHKIDRDMMRTFQTQEEMLEKFIAYVDSFGVKFTIAGFNVGFDKKFISATFSKYKKSSEFFRMFTINIHDTFIRAKSVKTQIPLTSLKLEALANHYGVPINAHNALSDIDATIHVDKIIADLIGEDDTVYAPSLNVKDVHILSKMPEMAQLHVHSQYNMVDGIPLPSEWYAWAEKNNVPGISVVDQGTGISLFESIRNKSNTVAVSGMGLNVIPGDELVLEMITGEKAKFFSLNAWAISEEGYYNLVKLASIGYDSSEEINGINTPMLTIDQVKQNKAGLVFGTADVKGAIGQAIQAEDKLLAEQRYQELVKELDEVYVEFNPIDICQIWDTKIGFRNIKTNDLIPDGNLNKAYNRFLMELVDKFNAKCIPVSGACFIETEDKVVQDCLSKNAHADGRHFQEEYIIKGTEQIFKELKVHLGDWLTEEKYLIWIYNTLSIVERAKNIKVEFDFHLPKIEIPQYIQNKTDNYDMQTYYYMMERIKAHGRWNESPLYVARFKKELDVIMKNKAMNFLPYFLVYEDVSTFSRQAGFLQSIGRGSAGGCLISYYLKIIHVDPVATKLPFERFLSHARINAGSWPDIDMDISRTARPVVMKYLQNKYQLGFAQISTLSTMKTKNAIKDAMAAIYQRNRNDFEIKMLCESIPDSPQGVDEKDFLYGYTDLEGEEHRGHFQDNPMLQNFFNSYPEVKDLVDRLLGIVRGWSRHASAFVISTVNLRDGRVPTLRMFDNGMDQYINVAQYNSKMCEKSGLVKADLLGLNTMSMVTDCVALLKDKVNYLEEDENGMALIYRLPESELVYTDFYNQKTDSSFQFNTYTVKTAVPQFMPTEREHLSIMTALLRPGAMDAEVEEGISATQWYMDVRMGIRQPKYIHSDLIPLLSETYGIIVYQEQLMAILVDICGYTLEETDRIRDAIAKKKHEVMMSAFARIRESTEKRGWTKEQQDSLCNTIQAFSRYSFNRSHSYCYGELGYITMYLKHFHPLEWWASVLNNEGKEDKVRVFMSLLGDIIQPPSLKKPSDLYSVDGEHIIAPISAIKRVGPASVNELVKKGPFTSLEDYVKRIDKSKVNKGVIEVLVKSRAADSFFDKSLPTYVARKLDFLDRYNKLTGGKTTWNADVLATDPMEIFFMEKEFNKTFNKNLLSEPEIRNMIMNKWPNLKATGRKGIPFMLDKTPVISSLKVAEGLLNNNHEGEIAMIMLYTGSNVKKGVSKKSGNPYSFVNISLSDGYNNAESVDWKKTKPLRYRENSIVYIRGTLRKGYKSTISINLREIENIE</sequence>
<dbReference type="SUPFAM" id="SSF53098">
    <property type="entry name" value="Ribonuclease H-like"/>
    <property type="match status" value="1"/>
</dbReference>
<dbReference type="InterPro" id="IPR004805">
    <property type="entry name" value="DnaE2/DnaE/PolC"/>
</dbReference>
<dbReference type="InterPro" id="IPR011708">
    <property type="entry name" value="DNA_pol3_alpha_NTPase_dom"/>
</dbReference>
<evidence type="ECO:0000256" key="4">
    <source>
        <dbReference type="ARBA" id="ARBA00022705"/>
    </source>
</evidence>
<dbReference type="GO" id="GO:0003887">
    <property type="term" value="F:DNA-directed DNA polymerase activity"/>
    <property type="evidence" value="ECO:0007669"/>
    <property type="project" value="UniProtKB-KW"/>
</dbReference>
<dbReference type="InterPro" id="IPR016195">
    <property type="entry name" value="Pol/histidinol_Pase-like"/>
</dbReference>
<dbReference type="InterPro" id="IPR040982">
    <property type="entry name" value="DNA_pol3_finger"/>
</dbReference>
<evidence type="ECO:0000256" key="1">
    <source>
        <dbReference type="ARBA" id="ARBA00012417"/>
    </source>
</evidence>
<dbReference type="Pfam" id="PF17657">
    <property type="entry name" value="DNA_pol3_finger"/>
    <property type="match status" value="1"/>
</dbReference>
<proteinExistence type="predicted"/>
<dbReference type="InterPro" id="IPR036397">
    <property type="entry name" value="RNaseH_sf"/>
</dbReference>
<dbReference type="Gene3D" id="1.10.150.870">
    <property type="match status" value="1"/>
</dbReference>
<dbReference type="NCBIfam" id="TIGR00594">
    <property type="entry name" value="polc"/>
    <property type="match status" value="1"/>
</dbReference>
<dbReference type="GO" id="GO:0006260">
    <property type="term" value="P:DNA replication"/>
    <property type="evidence" value="ECO:0007669"/>
    <property type="project" value="UniProtKB-KW"/>
</dbReference>
<dbReference type="EC" id="2.7.7.7" evidence="1"/>
<feature type="domain" description="Exonuclease" evidence="7">
    <location>
        <begin position="2"/>
        <end position="180"/>
    </location>
</feature>
<dbReference type="GO" id="GO:0003676">
    <property type="term" value="F:nucleic acid binding"/>
    <property type="evidence" value="ECO:0007669"/>
    <property type="project" value="InterPro"/>
</dbReference>
<protein>
    <recommendedName>
        <fullName evidence="1">DNA-directed DNA polymerase</fullName>
        <ecNumber evidence="1">2.7.7.7</ecNumber>
    </recommendedName>
</protein>
<dbReference type="SMART" id="SM00479">
    <property type="entry name" value="EXOIII"/>
    <property type="match status" value="1"/>
</dbReference>
<comment type="catalytic activity">
    <reaction evidence="6">
        <text>DNA(n) + a 2'-deoxyribonucleoside 5'-triphosphate = DNA(n+1) + diphosphate</text>
        <dbReference type="Rhea" id="RHEA:22508"/>
        <dbReference type="Rhea" id="RHEA-COMP:17339"/>
        <dbReference type="Rhea" id="RHEA-COMP:17340"/>
        <dbReference type="ChEBI" id="CHEBI:33019"/>
        <dbReference type="ChEBI" id="CHEBI:61560"/>
        <dbReference type="ChEBI" id="CHEBI:173112"/>
        <dbReference type="EC" id="2.7.7.7"/>
    </reaction>
</comment>
<dbReference type="EMBL" id="LR796189">
    <property type="protein sequence ID" value="CAB4124771.1"/>
    <property type="molecule type" value="Genomic_DNA"/>
</dbReference>
<evidence type="ECO:0000259" key="7">
    <source>
        <dbReference type="SMART" id="SM00479"/>
    </source>
</evidence>
<accession>A0A6J5KS78</accession>
<keyword evidence="3" id="KW-0548">Nucleotidyltransferase</keyword>
<dbReference type="Gene3D" id="3.30.420.10">
    <property type="entry name" value="Ribonuclease H-like superfamily/Ribonuclease H"/>
    <property type="match status" value="1"/>
</dbReference>
<dbReference type="Pfam" id="PF07733">
    <property type="entry name" value="DNA_pol3_alpha"/>
    <property type="match status" value="1"/>
</dbReference>
<dbReference type="InterPro" id="IPR003141">
    <property type="entry name" value="Pol/His_phosphatase_N"/>
</dbReference>
<dbReference type="InterPro" id="IPR029460">
    <property type="entry name" value="DNAPol_HHH"/>
</dbReference>
<dbReference type="InterPro" id="IPR012337">
    <property type="entry name" value="RNaseH-like_sf"/>
</dbReference>
<dbReference type="GO" id="GO:0008408">
    <property type="term" value="F:3'-5' exonuclease activity"/>
    <property type="evidence" value="ECO:0007669"/>
    <property type="project" value="InterPro"/>
</dbReference>
<evidence type="ECO:0000259" key="8">
    <source>
        <dbReference type="SMART" id="SM00481"/>
    </source>
</evidence>
<evidence type="ECO:0000256" key="5">
    <source>
        <dbReference type="ARBA" id="ARBA00022932"/>
    </source>
</evidence>
<dbReference type="Pfam" id="PF02811">
    <property type="entry name" value="PHP"/>
    <property type="match status" value="1"/>
</dbReference>
<feature type="domain" description="Polymerase/histidinol phosphatase N-terminal" evidence="8">
    <location>
        <begin position="204"/>
        <end position="277"/>
    </location>
</feature>